<feature type="transmembrane region" description="Helical" evidence="1">
    <location>
        <begin position="296"/>
        <end position="313"/>
    </location>
</feature>
<feature type="transmembrane region" description="Helical" evidence="1">
    <location>
        <begin position="27"/>
        <end position="49"/>
    </location>
</feature>
<dbReference type="PIRSF" id="PIRSF002746">
    <property type="entry name" value="Gluconate_transporter"/>
    <property type="match status" value="1"/>
</dbReference>
<evidence type="ECO:0000313" key="2">
    <source>
        <dbReference type="EMBL" id="QEG33184.1"/>
    </source>
</evidence>
<keyword evidence="1" id="KW-1133">Transmembrane helix</keyword>
<dbReference type="AlphaFoldDB" id="A0A5B9Q2H4"/>
<evidence type="ECO:0000313" key="3">
    <source>
        <dbReference type="Proteomes" id="UP000323917"/>
    </source>
</evidence>
<dbReference type="Proteomes" id="UP000323917">
    <property type="component" value="Chromosome"/>
</dbReference>
<dbReference type="EMBL" id="CP042913">
    <property type="protein sequence ID" value="QEG33184.1"/>
    <property type="molecule type" value="Genomic_DNA"/>
</dbReference>
<dbReference type="GO" id="GO:0015128">
    <property type="term" value="F:gluconate transmembrane transporter activity"/>
    <property type="evidence" value="ECO:0007669"/>
    <property type="project" value="InterPro"/>
</dbReference>
<feature type="transmembrane region" description="Helical" evidence="1">
    <location>
        <begin position="255"/>
        <end position="276"/>
    </location>
</feature>
<evidence type="ECO:0000256" key="1">
    <source>
        <dbReference type="SAM" id="Phobius"/>
    </source>
</evidence>
<gene>
    <name evidence="2" type="primary">dsdX</name>
    <name evidence="2" type="ORF">Pr1d_04450</name>
</gene>
<dbReference type="GO" id="GO:0005886">
    <property type="term" value="C:plasma membrane"/>
    <property type="evidence" value="ECO:0007669"/>
    <property type="project" value="TreeGrafter"/>
</dbReference>
<feature type="transmembrane region" description="Helical" evidence="1">
    <location>
        <begin position="420"/>
        <end position="438"/>
    </location>
</feature>
<dbReference type="KEGG" id="bgok:Pr1d_04450"/>
<dbReference type="Pfam" id="PF02447">
    <property type="entry name" value="GntP_permease"/>
    <property type="match status" value="1"/>
</dbReference>
<dbReference type="PANTHER" id="PTHR30354:SF11">
    <property type="entry name" value="PERMEASE"/>
    <property type="match status" value="1"/>
</dbReference>
<sequence length="439" mass="45423">MLNLLYLLLVIALVVFSTTKLKVHPFLALIMAAILMGFLGDLESTTVLSKLSEGFGNTLKSVGIVIACGTIIGTFLEHSGGANTIASSVMKLVGEKKSPLAMSITGFIVSIPVFCDSGFVILSTVNKALSRRTGISLAVLAVALSTGLYTTHVFVPPTPGPLAAAGTLGADIGRVLILGLIVSIPTAGAGLLWALLVASRYSIVPLNVHEENPSKNEGSAFKSFTPLLAPLLLITLKSLADSPAYPFGEGSIRDVLQFIGDPVVALLTGVLLVIGFNGRNTPETTLRWVSEGLKNAGSIILITGAGGALGNILRATGIADAFAQGMADWHLGIALPFLIAAVLKSAQGSSTVAIITTAAIMLPLLEPMRLISPNAKALVVLAIGAGSMTVSHFNDSYFWVVSQFSDMNTDTALKCHTAATLAQGLAGIVTIAILKAVLI</sequence>
<feature type="transmembrane region" description="Helical" evidence="1">
    <location>
        <begin position="377"/>
        <end position="400"/>
    </location>
</feature>
<feature type="transmembrane region" description="Helical" evidence="1">
    <location>
        <begin position="61"/>
        <end position="80"/>
    </location>
</feature>
<accession>A0A5B9Q2H4</accession>
<feature type="transmembrane region" description="Helical" evidence="1">
    <location>
        <begin position="100"/>
        <end position="122"/>
    </location>
</feature>
<dbReference type="InterPro" id="IPR003474">
    <property type="entry name" value="Glcn_transporter"/>
</dbReference>
<dbReference type="OrthoDB" id="9787129at2"/>
<proteinExistence type="predicted"/>
<keyword evidence="1" id="KW-0472">Membrane</keyword>
<feature type="transmembrane region" description="Helical" evidence="1">
    <location>
        <begin position="349"/>
        <end position="365"/>
    </location>
</feature>
<feature type="transmembrane region" description="Helical" evidence="1">
    <location>
        <begin position="134"/>
        <end position="155"/>
    </location>
</feature>
<organism evidence="2 3">
    <name type="scientific">Bythopirellula goksoeyrii</name>
    <dbReference type="NCBI Taxonomy" id="1400387"/>
    <lineage>
        <taxon>Bacteria</taxon>
        <taxon>Pseudomonadati</taxon>
        <taxon>Planctomycetota</taxon>
        <taxon>Planctomycetia</taxon>
        <taxon>Pirellulales</taxon>
        <taxon>Lacipirellulaceae</taxon>
        <taxon>Bythopirellula</taxon>
    </lineage>
</organism>
<protein>
    <submittedName>
        <fullName evidence="2">DsdX permease</fullName>
    </submittedName>
</protein>
<dbReference type="PANTHER" id="PTHR30354">
    <property type="entry name" value="GNT FAMILY GLUCONATE TRANSPORTER"/>
    <property type="match status" value="1"/>
</dbReference>
<keyword evidence="1" id="KW-0812">Transmembrane</keyword>
<dbReference type="RefSeq" id="WP_148071985.1">
    <property type="nucleotide sequence ID" value="NZ_CP042913.1"/>
</dbReference>
<keyword evidence="3" id="KW-1185">Reference proteome</keyword>
<reference evidence="2 3" key="1">
    <citation type="submission" date="2019-08" db="EMBL/GenBank/DDBJ databases">
        <title>Deep-cultivation of Planctomycetes and their phenomic and genomic characterization uncovers novel biology.</title>
        <authorList>
            <person name="Wiegand S."/>
            <person name="Jogler M."/>
            <person name="Boedeker C."/>
            <person name="Pinto D."/>
            <person name="Vollmers J."/>
            <person name="Rivas-Marin E."/>
            <person name="Kohn T."/>
            <person name="Peeters S.H."/>
            <person name="Heuer A."/>
            <person name="Rast P."/>
            <person name="Oberbeckmann S."/>
            <person name="Bunk B."/>
            <person name="Jeske O."/>
            <person name="Meyerdierks A."/>
            <person name="Storesund J.E."/>
            <person name="Kallscheuer N."/>
            <person name="Luecker S."/>
            <person name="Lage O.M."/>
            <person name="Pohl T."/>
            <person name="Merkel B.J."/>
            <person name="Hornburger P."/>
            <person name="Mueller R.-W."/>
            <person name="Bruemmer F."/>
            <person name="Labrenz M."/>
            <person name="Spormann A.M."/>
            <person name="Op den Camp H."/>
            <person name="Overmann J."/>
            <person name="Amann R."/>
            <person name="Jetten M.S.M."/>
            <person name="Mascher T."/>
            <person name="Medema M.H."/>
            <person name="Devos D.P."/>
            <person name="Kaster A.-K."/>
            <person name="Ovreas L."/>
            <person name="Rohde M."/>
            <person name="Galperin M.Y."/>
            <person name="Jogler C."/>
        </authorList>
    </citation>
    <scope>NUCLEOTIDE SEQUENCE [LARGE SCALE GENOMIC DNA]</scope>
    <source>
        <strain evidence="2 3">Pr1d</strain>
    </source>
</reference>
<feature type="transmembrane region" description="Helical" evidence="1">
    <location>
        <begin position="175"/>
        <end position="196"/>
    </location>
</feature>
<name>A0A5B9Q2H4_9BACT</name>